<gene>
    <name evidence="1" type="ORF">RRG08_063943</name>
</gene>
<dbReference type="EMBL" id="JAWDGP010006323">
    <property type="protein sequence ID" value="KAK3743080.1"/>
    <property type="molecule type" value="Genomic_DNA"/>
</dbReference>
<proteinExistence type="predicted"/>
<organism evidence="1 2">
    <name type="scientific">Elysia crispata</name>
    <name type="common">lettuce slug</name>
    <dbReference type="NCBI Taxonomy" id="231223"/>
    <lineage>
        <taxon>Eukaryota</taxon>
        <taxon>Metazoa</taxon>
        <taxon>Spiralia</taxon>
        <taxon>Lophotrochozoa</taxon>
        <taxon>Mollusca</taxon>
        <taxon>Gastropoda</taxon>
        <taxon>Heterobranchia</taxon>
        <taxon>Euthyneura</taxon>
        <taxon>Panpulmonata</taxon>
        <taxon>Sacoglossa</taxon>
        <taxon>Placobranchoidea</taxon>
        <taxon>Plakobranchidae</taxon>
        <taxon>Elysia</taxon>
    </lineage>
</organism>
<evidence type="ECO:0000313" key="1">
    <source>
        <dbReference type="EMBL" id="KAK3743080.1"/>
    </source>
</evidence>
<evidence type="ECO:0000313" key="2">
    <source>
        <dbReference type="Proteomes" id="UP001283361"/>
    </source>
</evidence>
<comment type="caution">
    <text evidence="1">The sequence shown here is derived from an EMBL/GenBank/DDBJ whole genome shotgun (WGS) entry which is preliminary data.</text>
</comment>
<dbReference type="Proteomes" id="UP001283361">
    <property type="component" value="Unassembled WGS sequence"/>
</dbReference>
<name>A0AAE1CY21_9GAST</name>
<keyword evidence="2" id="KW-1185">Reference proteome</keyword>
<sequence length="95" mass="10574">MHRKSRGYGNTSNISLAMTLVAKRIDTTAFLTDLELGAATAGRNWSLKKKLMMKIDEERSRVVGAQHAHLRQVASLVQQSCYETNTSVMRPALVL</sequence>
<protein>
    <submittedName>
        <fullName evidence="1">Uncharacterized protein</fullName>
    </submittedName>
</protein>
<accession>A0AAE1CY21</accession>
<reference evidence="1" key="1">
    <citation type="journal article" date="2023" name="G3 (Bethesda)">
        <title>A reference genome for the long-term kleptoplast-retaining sea slug Elysia crispata morphotype clarki.</title>
        <authorList>
            <person name="Eastman K.E."/>
            <person name="Pendleton A.L."/>
            <person name="Shaikh M.A."/>
            <person name="Suttiyut T."/>
            <person name="Ogas R."/>
            <person name="Tomko P."/>
            <person name="Gavelis G."/>
            <person name="Widhalm J.R."/>
            <person name="Wisecaver J.H."/>
        </authorList>
    </citation>
    <scope>NUCLEOTIDE SEQUENCE</scope>
    <source>
        <strain evidence="1">ECLA1</strain>
    </source>
</reference>
<dbReference type="AlphaFoldDB" id="A0AAE1CY21"/>